<dbReference type="InterPro" id="IPR000719">
    <property type="entry name" value="Prot_kinase_dom"/>
</dbReference>
<evidence type="ECO:0000313" key="2">
    <source>
        <dbReference type="EMBL" id="EXX77260.1"/>
    </source>
</evidence>
<name>A0A015KCH1_RHIIW</name>
<evidence type="ECO:0000259" key="1">
    <source>
        <dbReference type="PROSITE" id="PS50011"/>
    </source>
</evidence>
<dbReference type="Pfam" id="PF07714">
    <property type="entry name" value="PK_Tyr_Ser-Thr"/>
    <property type="match status" value="1"/>
</dbReference>
<dbReference type="InterPro" id="IPR011009">
    <property type="entry name" value="Kinase-like_dom_sf"/>
</dbReference>
<dbReference type="SUPFAM" id="SSF56112">
    <property type="entry name" value="Protein kinase-like (PK-like)"/>
    <property type="match status" value="1"/>
</dbReference>
<dbReference type="PANTHER" id="PTHR23257">
    <property type="entry name" value="SERINE-THREONINE PROTEIN KINASE"/>
    <property type="match status" value="1"/>
</dbReference>
<protein>
    <submittedName>
        <fullName evidence="2">Frk1p</fullName>
    </submittedName>
</protein>
<proteinExistence type="predicted"/>
<reference evidence="2 3" key="1">
    <citation type="submission" date="2014-02" db="EMBL/GenBank/DDBJ databases">
        <title>Single nucleus genome sequencing reveals high similarity among nuclei of an endomycorrhizal fungus.</title>
        <authorList>
            <person name="Lin K."/>
            <person name="Geurts R."/>
            <person name="Zhang Z."/>
            <person name="Limpens E."/>
            <person name="Saunders D.G."/>
            <person name="Mu D."/>
            <person name="Pang E."/>
            <person name="Cao H."/>
            <person name="Cha H."/>
            <person name="Lin T."/>
            <person name="Zhou Q."/>
            <person name="Shang Y."/>
            <person name="Li Y."/>
            <person name="Ivanov S."/>
            <person name="Sharma T."/>
            <person name="Velzen R.V."/>
            <person name="Ruijter N.D."/>
            <person name="Aanen D.K."/>
            <person name="Win J."/>
            <person name="Kamoun S."/>
            <person name="Bisseling T."/>
            <person name="Huang S."/>
        </authorList>
    </citation>
    <scope>NUCLEOTIDE SEQUENCE [LARGE SCALE GENOMIC DNA]</scope>
    <source>
        <strain evidence="3">DAOM197198w</strain>
    </source>
</reference>
<dbReference type="GO" id="GO:0005737">
    <property type="term" value="C:cytoplasm"/>
    <property type="evidence" value="ECO:0007669"/>
    <property type="project" value="TreeGrafter"/>
</dbReference>
<dbReference type="InterPro" id="IPR001245">
    <property type="entry name" value="Ser-Thr/Tyr_kinase_cat_dom"/>
</dbReference>
<feature type="domain" description="Protein kinase" evidence="1">
    <location>
        <begin position="664"/>
        <end position="938"/>
    </location>
</feature>
<dbReference type="PANTHER" id="PTHR23257:SF963">
    <property type="entry name" value="AT08303P"/>
    <property type="match status" value="1"/>
</dbReference>
<organism evidence="2 3">
    <name type="scientific">Rhizophagus irregularis (strain DAOM 197198w)</name>
    <name type="common">Glomus intraradices</name>
    <dbReference type="NCBI Taxonomy" id="1432141"/>
    <lineage>
        <taxon>Eukaryota</taxon>
        <taxon>Fungi</taxon>
        <taxon>Fungi incertae sedis</taxon>
        <taxon>Mucoromycota</taxon>
        <taxon>Glomeromycotina</taxon>
        <taxon>Glomeromycetes</taxon>
        <taxon>Glomerales</taxon>
        <taxon>Glomeraceae</taxon>
        <taxon>Rhizophagus</taxon>
    </lineage>
</organism>
<gene>
    <name evidence="2" type="ORF">RirG_025460</name>
</gene>
<comment type="caution">
    <text evidence="2">The sequence shown here is derived from an EMBL/GenBank/DDBJ whole genome shotgun (WGS) entry which is preliminary data.</text>
</comment>
<dbReference type="GO" id="GO:0007165">
    <property type="term" value="P:signal transduction"/>
    <property type="evidence" value="ECO:0007669"/>
    <property type="project" value="TreeGrafter"/>
</dbReference>
<dbReference type="EMBL" id="JEMT01011588">
    <property type="protein sequence ID" value="EXX77260.1"/>
    <property type="molecule type" value="Genomic_DNA"/>
</dbReference>
<sequence>MEFLTNNFANWTSGNEIIDNFIQEKQLKYSDRTAVFEWISYDKFIEIKEIGEGGFSTAIWKEGPLFYYGEECIRSSYEKVILKTLYYSENITNEFIKKIESYLLNYDGDYGISQNPVTKDYILVFYDDYLASYCKKCGERYGNYHDGKWCKSCHINHFKDNFINWTSEDEKIDNFIQKKQLNIKGRYDLIFEWIPYNELVEIKELGKGFCVAIWKEGPLYFVNIRKEWIRDSYKGVVLKYLFNPQDFTDEFFNEVTVSYKCYGISQNPNTKDYILVVHNKYYNKYCKECDKEYTKLNHKCCRSCLINYLKNNFINWTSGDKKIDDFIQEKQLKMSNENTIIFEWVPYTELIYIKEIGDSCLTTAIWKEGPSYYDTYKKEWVRASYEKVCLRYLHNSQNVTDEIINKAESFLDYSYCNISTDDKPIYGCYGISQNPDTKDYILIFNCEYFEEYCEKCGNKYENKYYKWCSLCLINYLKNDFTNWTSGNEKIDDFIQKMQLKINNTCQNEIFEWIPYNKFIDINETGKSGFARAIWKDGPLYYSNIDKKYKRKLNGKVLLKYLYNSQNVNKKFLNEIMYSIKESYGISQNPITKDFILVLQDKYYCINCYKKYNNEFEIKYKSCMLCQTNHENKKIGDLVQEMKLSIDHNSDEFDMMFEWIPYDQFSNIKEIGKGGFSTVYSAIWKDGLLFHNKRDSIGGKYWQRKPNTRVALKWLHNSQNFIDKFINKVKEYQNQKMNNIIKLYGISQNPNTKDHIMVLEYAEGGNFNNYLEKNYERFDWFIGLKVLTNIIGGLNKIHEKQMVHHDFHMGNILFMNNNFNACISDMSLYRKIDDDDESNVYGVIPYVAPEVLKGKPYTQAADIFSFGMIMYVVATGGQPFADCAHDEVLVLNICNGIRPEINEKIAPKCYIDLMKKCWDGNPNNRPNSTEIKEIIELFYNSLNQEFKNERHQHYEIEKQFKQTQRSRKVNLLSIKNNKSTTHAQAIYKSRLLNPFMKCLFSSNTIEIID</sequence>
<dbReference type="InterPro" id="IPR050167">
    <property type="entry name" value="Ser_Thr_protein_kinase"/>
</dbReference>
<keyword evidence="3" id="KW-1185">Reference proteome</keyword>
<dbReference type="GO" id="GO:0004672">
    <property type="term" value="F:protein kinase activity"/>
    <property type="evidence" value="ECO:0007669"/>
    <property type="project" value="InterPro"/>
</dbReference>
<dbReference type="AlphaFoldDB" id="A0A015KCH1"/>
<dbReference type="PROSITE" id="PS50011">
    <property type="entry name" value="PROTEIN_KINASE_DOM"/>
    <property type="match status" value="1"/>
</dbReference>
<dbReference type="Gene3D" id="1.10.510.10">
    <property type="entry name" value="Transferase(Phosphotransferase) domain 1"/>
    <property type="match status" value="1"/>
</dbReference>
<dbReference type="HOGENOM" id="CLU_000288_7_8_1"/>
<dbReference type="Proteomes" id="UP000022910">
    <property type="component" value="Unassembled WGS sequence"/>
</dbReference>
<accession>A0A015KCH1</accession>
<evidence type="ECO:0000313" key="3">
    <source>
        <dbReference type="Proteomes" id="UP000022910"/>
    </source>
</evidence>
<dbReference type="GO" id="GO:0005524">
    <property type="term" value="F:ATP binding"/>
    <property type="evidence" value="ECO:0007669"/>
    <property type="project" value="InterPro"/>
</dbReference>